<keyword evidence="4" id="KW-1185">Reference proteome</keyword>
<evidence type="ECO:0000256" key="2">
    <source>
        <dbReference type="ARBA" id="ARBA00022737"/>
    </source>
</evidence>
<dbReference type="EMBL" id="CP126666">
    <property type="protein sequence ID" value="WKA11967.1"/>
    <property type="molecule type" value="Genomic_DNA"/>
</dbReference>
<evidence type="ECO:0008006" key="5">
    <source>
        <dbReference type="Google" id="ProtNLM"/>
    </source>
</evidence>
<keyword evidence="2" id="KW-0677">Repeat</keyword>
<accession>A0ABY9DX90</accession>
<evidence type="ECO:0000313" key="4">
    <source>
        <dbReference type="Proteomes" id="UP001227230"/>
    </source>
</evidence>
<gene>
    <name evidence="3" type="ORF">VitviT2T_029413</name>
</gene>
<dbReference type="PANTHER" id="PTHR47933">
    <property type="entry name" value="PENTATRICOPEPTIDE REPEAT-CONTAINING PROTEIN 1, MITOCHONDRIAL"/>
    <property type="match status" value="1"/>
</dbReference>
<dbReference type="Proteomes" id="UP001227230">
    <property type="component" value="Chromosome 19"/>
</dbReference>
<comment type="similarity">
    <text evidence="1">Belongs to the PPR family. P subfamily.</text>
</comment>
<reference evidence="3 4" key="1">
    <citation type="journal article" date="2023" name="Hortic Res">
        <title>The complete reference genome for grapevine (Vitis vinifera L.) genetics and breeding.</title>
        <authorList>
            <person name="Shi X."/>
            <person name="Cao S."/>
            <person name="Wang X."/>
            <person name="Huang S."/>
            <person name="Wang Y."/>
            <person name="Liu Z."/>
            <person name="Liu W."/>
            <person name="Leng X."/>
            <person name="Peng Y."/>
            <person name="Wang N."/>
            <person name="Wang Y."/>
            <person name="Ma Z."/>
            <person name="Xu X."/>
            <person name="Zhang F."/>
            <person name="Xue H."/>
            <person name="Zhong H."/>
            <person name="Wang Y."/>
            <person name="Zhang K."/>
            <person name="Velt A."/>
            <person name="Avia K."/>
            <person name="Holtgrawe D."/>
            <person name="Grimplet J."/>
            <person name="Matus J.T."/>
            <person name="Ware D."/>
            <person name="Wu X."/>
            <person name="Wang H."/>
            <person name="Liu C."/>
            <person name="Fang Y."/>
            <person name="Rustenholz C."/>
            <person name="Cheng Z."/>
            <person name="Xiao H."/>
            <person name="Zhou Y."/>
        </authorList>
    </citation>
    <scope>NUCLEOTIDE SEQUENCE [LARGE SCALE GENOMIC DNA]</scope>
    <source>
        <strain evidence="4">cv. Pinot noir / PN40024</strain>
        <tissue evidence="3">Leaf</tissue>
    </source>
</reference>
<proteinExistence type="inferred from homology"/>
<organism evidence="3 4">
    <name type="scientific">Vitis vinifera</name>
    <name type="common">Grape</name>
    <dbReference type="NCBI Taxonomy" id="29760"/>
    <lineage>
        <taxon>Eukaryota</taxon>
        <taxon>Viridiplantae</taxon>
        <taxon>Streptophyta</taxon>
        <taxon>Embryophyta</taxon>
        <taxon>Tracheophyta</taxon>
        <taxon>Spermatophyta</taxon>
        <taxon>Magnoliopsida</taxon>
        <taxon>eudicotyledons</taxon>
        <taxon>Gunneridae</taxon>
        <taxon>Pentapetalae</taxon>
        <taxon>rosids</taxon>
        <taxon>Vitales</taxon>
        <taxon>Vitaceae</taxon>
        <taxon>Viteae</taxon>
        <taxon>Vitis</taxon>
    </lineage>
</organism>
<dbReference type="Pfam" id="PF01535">
    <property type="entry name" value="PPR"/>
    <property type="match status" value="1"/>
</dbReference>
<protein>
    <recommendedName>
        <fullName evidence="5">Pentatricopeptide repeat-containing protein</fullName>
    </recommendedName>
</protein>
<dbReference type="InterPro" id="IPR011990">
    <property type="entry name" value="TPR-like_helical_dom_sf"/>
</dbReference>
<dbReference type="InterPro" id="IPR002885">
    <property type="entry name" value="PPR_rpt"/>
</dbReference>
<evidence type="ECO:0000313" key="3">
    <source>
        <dbReference type="EMBL" id="WKA11967.1"/>
    </source>
</evidence>
<sequence length="146" mass="17147">MNPPKPISPFRLSSLLRLQNDPKLALQLFQNPNPDPKPFRYTHLSYDLIITKLGRSRMFHEMEQILSQLRRETRFSPKEIIFCNVISFYGRARLPDRAIQTFESIPEFRCQRTGTTWTLLMNAFWPFSSREDNPEAVFGAKEGLKI</sequence>
<name>A0ABY9DX90_VITVI</name>
<evidence type="ECO:0000256" key="1">
    <source>
        <dbReference type="ARBA" id="ARBA00007626"/>
    </source>
</evidence>
<dbReference type="InterPro" id="IPR051240">
    <property type="entry name" value="Mito_RNA-Proc/Resp"/>
</dbReference>
<dbReference type="Gene3D" id="1.25.40.10">
    <property type="entry name" value="Tetratricopeptide repeat domain"/>
    <property type="match status" value="1"/>
</dbReference>
<dbReference type="PANTHER" id="PTHR47933:SF24">
    <property type="entry name" value="OS05G0207200 PROTEIN"/>
    <property type="match status" value="1"/>
</dbReference>